<evidence type="ECO:0000313" key="4">
    <source>
        <dbReference type="Proteomes" id="UP000613580"/>
    </source>
</evidence>
<dbReference type="Pfam" id="PF00780">
    <property type="entry name" value="CNH"/>
    <property type="match status" value="1"/>
</dbReference>
<dbReference type="Proteomes" id="UP000613580">
    <property type="component" value="Unassembled WGS sequence"/>
</dbReference>
<dbReference type="PANTHER" id="PTHR46572:SF2">
    <property type="entry name" value="RHO1 GDP-GTP EXCHANGE PROTEIN 1-RELATED"/>
    <property type="match status" value="1"/>
</dbReference>
<proteinExistence type="predicted"/>
<keyword evidence="4" id="KW-1185">Reference proteome</keyword>
<feature type="domain" description="CNH" evidence="2">
    <location>
        <begin position="91"/>
        <end position="256"/>
    </location>
</feature>
<evidence type="ECO:0000256" key="1">
    <source>
        <dbReference type="ARBA" id="ARBA00022658"/>
    </source>
</evidence>
<accession>A0A8H6RXL5</accession>
<reference evidence="3" key="1">
    <citation type="submission" date="2020-05" db="EMBL/GenBank/DDBJ databases">
        <title>Mycena genomes resolve the evolution of fungal bioluminescence.</title>
        <authorList>
            <person name="Tsai I.J."/>
        </authorList>
    </citation>
    <scope>NUCLEOTIDE SEQUENCE</scope>
    <source>
        <strain evidence="3">110903Hualien_Pintung</strain>
    </source>
</reference>
<dbReference type="PANTHER" id="PTHR46572">
    <property type="entry name" value="RHO1 GDP-GTP EXCHANGE PROTEIN 1-RELATED"/>
    <property type="match status" value="1"/>
</dbReference>
<evidence type="ECO:0000259" key="2">
    <source>
        <dbReference type="Pfam" id="PF00780"/>
    </source>
</evidence>
<evidence type="ECO:0000313" key="3">
    <source>
        <dbReference type="EMBL" id="KAF7288465.1"/>
    </source>
</evidence>
<dbReference type="EMBL" id="JACAZE010000034">
    <property type="protein sequence ID" value="KAF7288465.1"/>
    <property type="molecule type" value="Genomic_DNA"/>
</dbReference>
<keyword evidence="1" id="KW-0344">Guanine-nucleotide releasing factor</keyword>
<dbReference type="InterPro" id="IPR001180">
    <property type="entry name" value="CNH_dom"/>
</dbReference>
<dbReference type="InterPro" id="IPR052233">
    <property type="entry name" value="Rho-type_GEFs"/>
</dbReference>
<comment type="caution">
    <text evidence="3">The sequence shown here is derived from an EMBL/GenBank/DDBJ whole genome shotgun (WGS) entry which is preliminary data.</text>
</comment>
<gene>
    <name evidence="3" type="ORF">HMN09_01388600</name>
</gene>
<name>A0A8H6RXL5_MYCCL</name>
<sequence>MGKHILLHMSGLTEPTALPGKATTLRRRRERLHKRQRAYAVVEKIGDIFKFLDAIPYFEPFVSYGAHQLYDKYEFEKEKSSHPEFAAFVEVDYVDILEDYQLLIVLSGQFLLPYSSAFRRTSSLHFPLGALDAKDPTAGHKRMKGIGRIAAHTSFFKAGFCLGRVLVCMVKSTHLSSALKALEPIEHNVRGLAKPPFKKLLQGGNDTLQPFTCQPVLIQVFQKFYIPVESTSIHYLTTRLCVGCSKGFEIVDFESLETGFAGPWRRVARVCANFGVPRFTEQGRELSDKELDSRSPGMVKNVIFLVAKTRELNPKLEVLLCLLGNYARDALRANSHARRPPSQLRIGGVLHSGSFAMNLDAIFRQNPHLERHPGGLNIFRMQHFDRLGPSQGKAMLEPGSCDLEYCCQCQTGSGNTFLSALAPSHILGWPIANDSQDAPHWLG</sequence>
<dbReference type="OrthoDB" id="2272012at2759"/>
<protein>
    <submittedName>
        <fullName evidence="3">Rho guanyl-nucleotide exchange factor</fullName>
    </submittedName>
</protein>
<dbReference type="AlphaFoldDB" id="A0A8H6RXL5"/>
<dbReference type="GO" id="GO:0005085">
    <property type="term" value="F:guanyl-nucleotide exchange factor activity"/>
    <property type="evidence" value="ECO:0007669"/>
    <property type="project" value="UniProtKB-KW"/>
</dbReference>
<organism evidence="3 4">
    <name type="scientific">Mycena chlorophos</name>
    <name type="common">Agaric fungus</name>
    <name type="synonym">Agaricus chlorophos</name>
    <dbReference type="NCBI Taxonomy" id="658473"/>
    <lineage>
        <taxon>Eukaryota</taxon>
        <taxon>Fungi</taxon>
        <taxon>Dikarya</taxon>
        <taxon>Basidiomycota</taxon>
        <taxon>Agaricomycotina</taxon>
        <taxon>Agaricomycetes</taxon>
        <taxon>Agaricomycetidae</taxon>
        <taxon>Agaricales</taxon>
        <taxon>Marasmiineae</taxon>
        <taxon>Mycenaceae</taxon>
        <taxon>Mycena</taxon>
    </lineage>
</organism>